<dbReference type="RefSeq" id="WP_013282937.1">
    <property type="nucleotide sequence ID" value="NC_014389.1"/>
</dbReference>
<dbReference type="EMBL" id="CP001812">
    <property type="protein sequence ID" value="ADL36288.1"/>
    <property type="molecule type" value="Genomic_DNA"/>
</dbReference>
<protein>
    <submittedName>
        <fullName evidence="1">Uncharacterized protein</fullName>
    </submittedName>
</protein>
<reference evidence="1 2" key="1">
    <citation type="journal article" date="2010" name="PLoS ONE">
        <title>The glycobiome of the rumen bacterium Butyrivibrio proteoclasticus B316(T) highlights adaptation to a polysaccharide-rich environment.</title>
        <authorList>
            <person name="Kelly W.J."/>
            <person name="Leahy S.C."/>
            <person name="Altermann E."/>
            <person name="Yeoman C.J."/>
            <person name="Dunne J.C."/>
            <person name="Kong Z."/>
            <person name="Pacheco D.M."/>
            <person name="Li D."/>
            <person name="Noel S.J."/>
            <person name="Moon C.D."/>
            <person name="Cookson A.L."/>
            <person name="Attwood G.T."/>
        </authorList>
    </citation>
    <scope>NUCLEOTIDE SEQUENCE [LARGE SCALE GENOMIC DNA]</scope>
    <source>
        <strain evidence="2">ATCC 51982 / DSM 14932 / B316</strain>
        <plasmid evidence="2">Plasmid pCY360</plasmid>
    </source>
</reference>
<dbReference type="HOGENOM" id="CLU_3059507_0_0_9"/>
<name>E0S4F6_BUTPB</name>
<gene>
    <name evidence="1" type="ordered locus">bpr_II351</name>
</gene>
<proteinExistence type="predicted"/>
<geneLocation type="plasmid" evidence="1 2">
    <name>pCY360</name>
</geneLocation>
<accession>E0S4F6</accession>
<keyword evidence="2" id="KW-1185">Reference proteome</keyword>
<dbReference type="KEGG" id="bpb:bpr_II351"/>
<evidence type="ECO:0000313" key="1">
    <source>
        <dbReference type="EMBL" id="ADL36288.1"/>
    </source>
</evidence>
<evidence type="ECO:0000313" key="2">
    <source>
        <dbReference type="Proteomes" id="UP000001299"/>
    </source>
</evidence>
<keyword evidence="1" id="KW-0614">Plasmid</keyword>
<sequence>MLAIYNGKIYECASLNGGKRIKLLSDEETEGFIKGLERYSKIIDKSECSRIYK</sequence>
<dbReference type="Proteomes" id="UP000001299">
    <property type="component" value="Plasmid pCY360"/>
</dbReference>
<organism evidence="1 2">
    <name type="scientific">Butyrivibrio proteoclasticus (strain ATCC 51982 / DSM 14932 / B316)</name>
    <name type="common">Clostridium proteoclasticum</name>
    <dbReference type="NCBI Taxonomy" id="515622"/>
    <lineage>
        <taxon>Bacteria</taxon>
        <taxon>Bacillati</taxon>
        <taxon>Bacillota</taxon>
        <taxon>Clostridia</taxon>
        <taxon>Lachnospirales</taxon>
        <taxon>Lachnospiraceae</taxon>
        <taxon>Butyrivibrio</taxon>
    </lineage>
</organism>
<dbReference type="AlphaFoldDB" id="E0S4F6"/>